<feature type="transmembrane region" description="Helical" evidence="1">
    <location>
        <begin position="115"/>
        <end position="139"/>
    </location>
</feature>
<organism evidence="3 4">
    <name type="scientific">Cohnella hashimotonis</name>
    <dbReference type="NCBI Taxonomy" id="2826895"/>
    <lineage>
        <taxon>Bacteria</taxon>
        <taxon>Bacillati</taxon>
        <taxon>Bacillota</taxon>
        <taxon>Bacilli</taxon>
        <taxon>Bacillales</taxon>
        <taxon>Paenibacillaceae</taxon>
        <taxon>Cohnella</taxon>
    </lineage>
</organism>
<keyword evidence="1" id="KW-0812">Transmembrane</keyword>
<dbReference type="Proteomes" id="UP001161691">
    <property type="component" value="Unassembled WGS sequence"/>
</dbReference>
<feature type="transmembrane region" description="Helical" evidence="1">
    <location>
        <begin position="74"/>
        <end position="94"/>
    </location>
</feature>
<reference evidence="3" key="1">
    <citation type="submission" date="2023-04" db="EMBL/GenBank/DDBJ databases">
        <title>Comparative genomic analysis of Cohnella hashimotonis sp. nov., isolated from the International Space Station.</title>
        <authorList>
            <person name="Venkateswaran K."/>
            <person name="Simpson A."/>
        </authorList>
    </citation>
    <scope>NUCLEOTIDE SEQUENCE</scope>
    <source>
        <strain evidence="3">F6_2S_P_1</strain>
    </source>
</reference>
<feature type="domain" description="Urease accessory protein UreH-like transmembrane" evidence="2">
    <location>
        <begin position="9"/>
        <end position="205"/>
    </location>
</feature>
<proteinExistence type="predicted"/>
<evidence type="ECO:0000256" key="1">
    <source>
        <dbReference type="SAM" id="Phobius"/>
    </source>
</evidence>
<feature type="transmembrane region" description="Helical" evidence="1">
    <location>
        <begin position="199"/>
        <end position="218"/>
    </location>
</feature>
<gene>
    <name evidence="3" type="ORF">KB449_20535</name>
</gene>
<feature type="transmembrane region" description="Helical" evidence="1">
    <location>
        <begin position="159"/>
        <end position="178"/>
    </location>
</feature>
<keyword evidence="1" id="KW-0472">Membrane</keyword>
<evidence type="ECO:0000313" key="3">
    <source>
        <dbReference type="EMBL" id="MDI4647376.1"/>
    </source>
</evidence>
<evidence type="ECO:0000259" key="2">
    <source>
        <dbReference type="Pfam" id="PF13386"/>
    </source>
</evidence>
<evidence type="ECO:0000313" key="4">
    <source>
        <dbReference type="Proteomes" id="UP001161691"/>
    </source>
</evidence>
<dbReference type="EMBL" id="JAGRPV010000001">
    <property type="protein sequence ID" value="MDI4647376.1"/>
    <property type="molecule type" value="Genomic_DNA"/>
</dbReference>
<keyword evidence="4" id="KW-1185">Reference proteome</keyword>
<dbReference type="InterPro" id="IPR039447">
    <property type="entry name" value="UreH-like_TM_dom"/>
</dbReference>
<keyword evidence="1" id="KW-1133">Transmembrane helix</keyword>
<dbReference type="Pfam" id="PF13386">
    <property type="entry name" value="DsbD_2"/>
    <property type="match status" value="1"/>
</dbReference>
<dbReference type="RefSeq" id="WP_282910147.1">
    <property type="nucleotide sequence ID" value="NZ_JAGRPV010000001.1"/>
</dbReference>
<accession>A0ABT6TKK0</accession>
<protein>
    <submittedName>
        <fullName evidence="3">Sulfite exporter TauE/SafE family protein</fullName>
    </submittedName>
</protein>
<name>A0ABT6TKK0_9BACL</name>
<dbReference type="PANTHER" id="PTHR42208">
    <property type="entry name" value="HEAVY METAL TRANSPORTER-RELATED"/>
    <property type="match status" value="1"/>
</dbReference>
<sequence length="226" mass="23583">MNGGDIVLAVAAGLTGAPHCIVMCGGIGASIAMEARRSAVASLIAYHGGRIVTYGLTGAAMGAAGSFLKVAGSLVGLRGAASILGGLLIILWAWRRFSLPIHLIKPSKQALSNRLAAATAPRLEAFATFLSGLSLGLLPCGLTYAMQMKAAASGSWGDGLTLMLVFGLTTFPMLFLFAMTARRLSRVWKRRLAGAGRNLACLMGILSILKGFSANGWIPSIHPWLW</sequence>
<feature type="transmembrane region" description="Helical" evidence="1">
    <location>
        <begin position="6"/>
        <end position="31"/>
    </location>
</feature>
<comment type="caution">
    <text evidence="3">The sequence shown here is derived from an EMBL/GenBank/DDBJ whole genome shotgun (WGS) entry which is preliminary data.</text>
</comment>
<dbReference type="PANTHER" id="PTHR42208:SF1">
    <property type="entry name" value="HEAVY METAL TRANSPORTER"/>
    <property type="match status" value="1"/>
</dbReference>